<evidence type="ECO:0000256" key="1">
    <source>
        <dbReference type="SAM" id="MobiDB-lite"/>
    </source>
</evidence>
<organism evidence="2 3">
    <name type="scientific">Strongylocentrotus purpuratus</name>
    <name type="common">Purple sea urchin</name>
    <dbReference type="NCBI Taxonomy" id="7668"/>
    <lineage>
        <taxon>Eukaryota</taxon>
        <taxon>Metazoa</taxon>
        <taxon>Echinodermata</taxon>
        <taxon>Eleutherozoa</taxon>
        <taxon>Echinozoa</taxon>
        <taxon>Echinoidea</taxon>
        <taxon>Euechinoidea</taxon>
        <taxon>Echinacea</taxon>
        <taxon>Camarodonta</taxon>
        <taxon>Echinidea</taxon>
        <taxon>Strongylocentrotidae</taxon>
        <taxon>Strongylocentrotus</taxon>
    </lineage>
</organism>
<name>A0A7M7NR07_STRPU</name>
<feature type="compositionally biased region" description="Low complexity" evidence="1">
    <location>
        <begin position="211"/>
        <end position="220"/>
    </location>
</feature>
<reference evidence="3" key="1">
    <citation type="submission" date="2015-02" db="EMBL/GenBank/DDBJ databases">
        <title>Genome sequencing for Strongylocentrotus purpuratus.</title>
        <authorList>
            <person name="Murali S."/>
            <person name="Liu Y."/>
            <person name="Vee V."/>
            <person name="English A."/>
            <person name="Wang M."/>
            <person name="Skinner E."/>
            <person name="Han Y."/>
            <person name="Muzny D.M."/>
            <person name="Worley K.C."/>
            <person name="Gibbs R.A."/>
        </authorList>
    </citation>
    <scope>NUCLEOTIDE SEQUENCE</scope>
</reference>
<dbReference type="InParanoid" id="A0A7M7NR07"/>
<evidence type="ECO:0000313" key="2">
    <source>
        <dbReference type="EnsemblMetazoa" id="XP_030839279"/>
    </source>
</evidence>
<dbReference type="OMA" id="HAYSSNM"/>
<feature type="region of interest" description="Disordered" evidence="1">
    <location>
        <begin position="194"/>
        <end position="238"/>
    </location>
</feature>
<sequence length="265" mass="28817">MVICFIKKRRQQPEKPIAMESVHKYDNHAYSSNMNDALDNTRDTRRNTNSAFDSSTWRSAASTMNGTGVNDTLGGSQPPNRSSQASSASGSGVQGEDSEGRHYFVLNPGRASMLVENGEEEARNPYDPVALYDNKPERYTYIENDGSSIAMTTGDAGEVGMEDNGYDPVTIKDDATGGYQYVDDTGTTVANGATNHGDLPSPYEPVAIGEASSKSNNSNASERKVPIPAARKNMAPKPKERMVDNVLYKPMNGEKMIDNVLYNPI</sequence>
<dbReference type="KEGG" id="spu:100892856"/>
<proteinExistence type="predicted"/>
<accession>A0A7M7NR07</accession>
<dbReference type="RefSeq" id="XP_030839279.1">
    <property type="nucleotide sequence ID" value="XM_030983419.1"/>
</dbReference>
<dbReference type="OrthoDB" id="10155314at2759"/>
<dbReference type="GeneID" id="100892856"/>
<protein>
    <submittedName>
        <fullName evidence="2">Uncharacterized protein</fullName>
    </submittedName>
</protein>
<dbReference type="Proteomes" id="UP000007110">
    <property type="component" value="Unassembled WGS sequence"/>
</dbReference>
<dbReference type="EnsemblMetazoa" id="XM_030983419">
    <property type="protein sequence ID" value="XP_030839279"/>
    <property type="gene ID" value="LOC100892856"/>
</dbReference>
<evidence type="ECO:0000313" key="3">
    <source>
        <dbReference type="Proteomes" id="UP000007110"/>
    </source>
</evidence>
<reference evidence="2" key="2">
    <citation type="submission" date="2021-01" db="UniProtKB">
        <authorList>
            <consortium name="EnsemblMetazoa"/>
        </authorList>
    </citation>
    <scope>IDENTIFICATION</scope>
</reference>
<feature type="compositionally biased region" description="Low complexity" evidence="1">
    <location>
        <begin position="76"/>
        <end position="91"/>
    </location>
</feature>
<keyword evidence="3" id="KW-1185">Reference proteome</keyword>
<feature type="region of interest" description="Disordered" evidence="1">
    <location>
        <begin position="33"/>
        <end position="99"/>
    </location>
</feature>
<feature type="compositionally biased region" description="Polar residues" evidence="1">
    <location>
        <begin position="47"/>
        <end position="75"/>
    </location>
</feature>
<dbReference type="AlphaFoldDB" id="A0A7M7NR07"/>